<dbReference type="EMBL" id="JAOQAZ010000024">
    <property type="protein sequence ID" value="KAJ4253465.1"/>
    <property type="molecule type" value="Genomic_DNA"/>
</dbReference>
<comment type="caution">
    <text evidence="1">The sequence shown here is derived from an EMBL/GenBank/DDBJ whole genome shotgun (WGS) entry which is preliminary data.</text>
</comment>
<sequence length="155" mass="17114">MVEKITAEKKGDDETIEVVGWASRVTLDLIGIAGLGKDFGAIQDENNKLVQIYNVVFQPTQQARMLHFIESLVPAWVLTALPIKLNSDISQAARSIREVCRETIESKQSKVTEKNLDAIDIMSSAIRTGTFTDDELVDQAMTLLAAAIRLGDHED</sequence>
<dbReference type="GO" id="GO:0020037">
    <property type="term" value="F:heme binding"/>
    <property type="evidence" value="ECO:0007669"/>
    <property type="project" value="InterPro"/>
</dbReference>
<organism evidence="1 2">
    <name type="scientific">Fusarium torreyae</name>
    <dbReference type="NCBI Taxonomy" id="1237075"/>
    <lineage>
        <taxon>Eukaryota</taxon>
        <taxon>Fungi</taxon>
        <taxon>Dikarya</taxon>
        <taxon>Ascomycota</taxon>
        <taxon>Pezizomycotina</taxon>
        <taxon>Sordariomycetes</taxon>
        <taxon>Hypocreomycetidae</taxon>
        <taxon>Hypocreales</taxon>
        <taxon>Nectriaceae</taxon>
        <taxon>Fusarium</taxon>
    </lineage>
</organism>
<accession>A0A9W8VDJ7</accession>
<dbReference type="Pfam" id="PF00067">
    <property type="entry name" value="p450"/>
    <property type="match status" value="1"/>
</dbReference>
<protein>
    <submittedName>
        <fullName evidence="1">Uncharacterized protein</fullName>
    </submittedName>
</protein>
<evidence type="ECO:0000313" key="1">
    <source>
        <dbReference type="EMBL" id="KAJ4253465.1"/>
    </source>
</evidence>
<dbReference type="SUPFAM" id="SSF48264">
    <property type="entry name" value="Cytochrome P450"/>
    <property type="match status" value="1"/>
</dbReference>
<dbReference type="Gene3D" id="1.10.630.10">
    <property type="entry name" value="Cytochrome P450"/>
    <property type="match status" value="1"/>
</dbReference>
<dbReference type="GO" id="GO:0005506">
    <property type="term" value="F:iron ion binding"/>
    <property type="evidence" value="ECO:0007669"/>
    <property type="project" value="InterPro"/>
</dbReference>
<dbReference type="InterPro" id="IPR036396">
    <property type="entry name" value="Cyt_P450_sf"/>
</dbReference>
<gene>
    <name evidence="1" type="ORF">NW762_010623</name>
</gene>
<dbReference type="OrthoDB" id="1470350at2759"/>
<name>A0A9W8VDJ7_9HYPO</name>
<proteinExistence type="predicted"/>
<dbReference type="AlphaFoldDB" id="A0A9W8VDJ7"/>
<dbReference type="Proteomes" id="UP001152049">
    <property type="component" value="Unassembled WGS sequence"/>
</dbReference>
<dbReference type="GO" id="GO:0004497">
    <property type="term" value="F:monooxygenase activity"/>
    <property type="evidence" value="ECO:0007669"/>
    <property type="project" value="InterPro"/>
</dbReference>
<dbReference type="InterPro" id="IPR001128">
    <property type="entry name" value="Cyt_P450"/>
</dbReference>
<evidence type="ECO:0000313" key="2">
    <source>
        <dbReference type="Proteomes" id="UP001152049"/>
    </source>
</evidence>
<keyword evidence="2" id="KW-1185">Reference proteome</keyword>
<dbReference type="GO" id="GO:0016705">
    <property type="term" value="F:oxidoreductase activity, acting on paired donors, with incorporation or reduction of molecular oxygen"/>
    <property type="evidence" value="ECO:0007669"/>
    <property type="project" value="InterPro"/>
</dbReference>
<reference evidence="1" key="1">
    <citation type="submission" date="2022-09" db="EMBL/GenBank/DDBJ databases">
        <title>Fusarium specimens isolated from Avocado Roots.</title>
        <authorList>
            <person name="Stajich J."/>
            <person name="Roper C."/>
            <person name="Heimlech-Rivalta G."/>
        </authorList>
    </citation>
    <scope>NUCLEOTIDE SEQUENCE</scope>
    <source>
        <strain evidence="1">CF00136</strain>
    </source>
</reference>